<gene>
    <name evidence="2" type="ORF">ZHAS_00012441</name>
</gene>
<feature type="region of interest" description="Disordered" evidence="1">
    <location>
        <begin position="25"/>
        <end position="58"/>
    </location>
</feature>
<dbReference type="VEuPathDB" id="VectorBase:ASIC012441"/>
<evidence type="ECO:0000313" key="3">
    <source>
        <dbReference type="EnsemblMetazoa" id="ASIC012441-PA"/>
    </source>
</evidence>
<evidence type="ECO:0000256" key="1">
    <source>
        <dbReference type="SAM" id="MobiDB-lite"/>
    </source>
</evidence>
<organism evidence="2">
    <name type="scientific">Anopheles sinensis</name>
    <name type="common">Mosquito</name>
    <dbReference type="NCBI Taxonomy" id="74873"/>
    <lineage>
        <taxon>Eukaryota</taxon>
        <taxon>Metazoa</taxon>
        <taxon>Ecdysozoa</taxon>
        <taxon>Arthropoda</taxon>
        <taxon>Hexapoda</taxon>
        <taxon>Insecta</taxon>
        <taxon>Pterygota</taxon>
        <taxon>Neoptera</taxon>
        <taxon>Endopterygota</taxon>
        <taxon>Diptera</taxon>
        <taxon>Nematocera</taxon>
        <taxon>Culicoidea</taxon>
        <taxon>Culicidae</taxon>
        <taxon>Anophelinae</taxon>
        <taxon>Anopheles</taxon>
    </lineage>
</organism>
<sequence length="144" mass="16304">MINLIPVRLYTTLRWRLEEEERSLSLRPSGNPIGPIANLDGPGVNPKRPTPVSRRTHVSKHVGALNRRQFENRFEKAMCTERCWSSGSSLARVHSNSFVRRWNVRNAWPVLCHLFLPNTSVSVGCGFEGLPMGRSKGHRVSSPF</sequence>
<dbReference type="AlphaFoldDB" id="A0A084W2U2"/>
<dbReference type="EMBL" id="ATLV01019697">
    <property type="status" value="NOT_ANNOTATED_CDS"/>
    <property type="molecule type" value="Genomic_DNA"/>
</dbReference>
<keyword evidence="4" id="KW-1185">Reference proteome</keyword>
<reference evidence="3" key="2">
    <citation type="submission" date="2020-05" db="UniProtKB">
        <authorList>
            <consortium name="EnsemblMetazoa"/>
        </authorList>
    </citation>
    <scope>IDENTIFICATION</scope>
</reference>
<name>A0A084W2U2_ANOSI</name>
<dbReference type="Proteomes" id="UP000030765">
    <property type="component" value="Unassembled WGS sequence"/>
</dbReference>
<protein>
    <submittedName>
        <fullName evidence="2 3">Uncharacterized protein</fullName>
    </submittedName>
</protein>
<evidence type="ECO:0000313" key="2">
    <source>
        <dbReference type="EMBL" id="KFB44536.1"/>
    </source>
</evidence>
<accession>A0A084W2U2</accession>
<reference evidence="2 4" key="1">
    <citation type="journal article" date="2014" name="BMC Genomics">
        <title>Genome sequence of Anopheles sinensis provides insight into genetics basis of mosquito competence for malaria parasites.</title>
        <authorList>
            <person name="Zhou D."/>
            <person name="Zhang D."/>
            <person name="Ding G."/>
            <person name="Shi L."/>
            <person name="Hou Q."/>
            <person name="Ye Y."/>
            <person name="Xu Y."/>
            <person name="Zhou H."/>
            <person name="Xiong C."/>
            <person name="Li S."/>
            <person name="Yu J."/>
            <person name="Hong S."/>
            <person name="Yu X."/>
            <person name="Zou P."/>
            <person name="Chen C."/>
            <person name="Chang X."/>
            <person name="Wang W."/>
            <person name="Lv Y."/>
            <person name="Sun Y."/>
            <person name="Ma L."/>
            <person name="Shen B."/>
            <person name="Zhu C."/>
        </authorList>
    </citation>
    <scope>NUCLEOTIDE SEQUENCE [LARGE SCALE GENOMIC DNA]</scope>
</reference>
<dbReference type="EnsemblMetazoa" id="ASIC012441-RA">
    <property type="protein sequence ID" value="ASIC012441-PA"/>
    <property type="gene ID" value="ASIC012441"/>
</dbReference>
<dbReference type="EMBL" id="KE525278">
    <property type="protein sequence ID" value="KFB44536.1"/>
    <property type="molecule type" value="Genomic_DNA"/>
</dbReference>
<evidence type="ECO:0000313" key="4">
    <source>
        <dbReference type="Proteomes" id="UP000030765"/>
    </source>
</evidence>
<proteinExistence type="predicted"/>